<reference evidence="3" key="1">
    <citation type="submission" date="2016-04" db="UniProtKB">
        <authorList>
            <consortium name="WormBaseParasite"/>
        </authorList>
    </citation>
    <scope>IDENTIFICATION</scope>
</reference>
<name>A0A158R4J8_9BILA</name>
<dbReference type="InterPro" id="IPR050327">
    <property type="entry name" value="Proton-linked_MCT"/>
</dbReference>
<dbReference type="InterPro" id="IPR011701">
    <property type="entry name" value="MFS"/>
</dbReference>
<dbReference type="GO" id="GO:0008028">
    <property type="term" value="F:monocarboxylic acid transmembrane transporter activity"/>
    <property type="evidence" value="ECO:0007669"/>
    <property type="project" value="TreeGrafter"/>
</dbReference>
<evidence type="ECO:0000313" key="2">
    <source>
        <dbReference type="Proteomes" id="UP000046393"/>
    </source>
</evidence>
<dbReference type="PANTHER" id="PTHR11360">
    <property type="entry name" value="MONOCARBOXYLATE TRANSPORTER"/>
    <property type="match status" value="1"/>
</dbReference>
<protein>
    <submittedName>
        <fullName evidence="3">MFS domain-containing protein</fullName>
    </submittedName>
</protein>
<keyword evidence="1" id="KW-1133">Transmembrane helix</keyword>
<feature type="transmembrane region" description="Helical" evidence="1">
    <location>
        <begin position="224"/>
        <end position="247"/>
    </location>
</feature>
<evidence type="ECO:0000256" key="1">
    <source>
        <dbReference type="SAM" id="Phobius"/>
    </source>
</evidence>
<keyword evidence="2" id="KW-1185">Reference proteome</keyword>
<feature type="transmembrane region" description="Helical" evidence="1">
    <location>
        <begin position="656"/>
        <end position="684"/>
    </location>
</feature>
<feature type="transmembrane region" description="Helical" evidence="1">
    <location>
        <begin position="70"/>
        <end position="96"/>
    </location>
</feature>
<dbReference type="InterPro" id="IPR036259">
    <property type="entry name" value="MFS_trans_sf"/>
</dbReference>
<organism evidence="2 3">
    <name type="scientific">Syphacia muris</name>
    <dbReference type="NCBI Taxonomy" id="451379"/>
    <lineage>
        <taxon>Eukaryota</taxon>
        <taxon>Metazoa</taxon>
        <taxon>Ecdysozoa</taxon>
        <taxon>Nematoda</taxon>
        <taxon>Chromadorea</taxon>
        <taxon>Rhabditida</taxon>
        <taxon>Spirurina</taxon>
        <taxon>Oxyuridomorpha</taxon>
        <taxon>Oxyuroidea</taxon>
        <taxon>Oxyuridae</taxon>
        <taxon>Syphacia</taxon>
    </lineage>
</organism>
<keyword evidence="1" id="KW-0812">Transmembrane</keyword>
<dbReference type="WBParaSite" id="SMUV_0000357901-mRNA-1">
    <property type="protein sequence ID" value="SMUV_0000357901-mRNA-1"/>
    <property type="gene ID" value="SMUV_0000357901"/>
</dbReference>
<feature type="transmembrane region" description="Helical" evidence="1">
    <location>
        <begin position="197"/>
        <end position="217"/>
    </location>
</feature>
<feature type="transmembrane region" description="Helical" evidence="1">
    <location>
        <begin position="718"/>
        <end position="744"/>
    </location>
</feature>
<dbReference type="SUPFAM" id="SSF103473">
    <property type="entry name" value="MFS general substrate transporter"/>
    <property type="match status" value="1"/>
</dbReference>
<dbReference type="PANTHER" id="PTHR11360:SF299">
    <property type="entry name" value="GEM-1"/>
    <property type="match status" value="1"/>
</dbReference>
<accession>A0A158R4J8</accession>
<dbReference type="Pfam" id="PF07690">
    <property type="entry name" value="MFS_1"/>
    <property type="match status" value="2"/>
</dbReference>
<feature type="transmembrane region" description="Helical" evidence="1">
    <location>
        <begin position="108"/>
        <end position="128"/>
    </location>
</feature>
<dbReference type="AlphaFoldDB" id="A0A158R4J8"/>
<feature type="transmembrane region" description="Helical" evidence="1">
    <location>
        <begin position="166"/>
        <end position="191"/>
    </location>
</feature>
<feature type="transmembrane region" description="Helical" evidence="1">
    <location>
        <begin position="140"/>
        <end position="159"/>
    </location>
</feature>
<evidence type="ECO:0000313" key="3">
    <source>
        <dbReference type="WBParaSite" id="SMUV_0000357901-mRNA-1"/>
    </source>
</evidence>
<feature type="transmembrane region" description="Helical" evidence="1">
    <location>
        <begin position="549"/>
        <end position="576"/>
    </location>
</feature>
<sequence length="778" mass="87136">MQTKSDKESSFDRRKGCIGEFIFSDSSVDVLTQQLRFRKPVGDISPLLDDKTDSTSTSTTLLPEAPDGGYGWVIVFVSFMIHFICDGISFSFGIIFSQIQEYFRTTTTMSGIIASIFLSLPLLLGPVAGVLTDIYDCKKVTIAGGLIAALGAFVSYFAWNKWQFLFTFGVIVSLGLCLCFNTAIVAVTYYFEKKRALATGIAVCGSGAGAAVFALFIEQLFTSFGWRITLLFIGMLLLLLVGCGLLIKDLEWPQDTLEYKRKKFFEKAARTKLSDLIGAQQVNRVYGDLRLRHAISLPQLSTFSNWCQQKTFTYGDKELKRSVNGDAFSRCRSDGAFLKRLDACDTFPSTDTLSPLHSSSTKPHKDLSMMPQCTAGFTECTTPSANIEKENEWISLISVSDENEWHNEKEQAKTNKKSEVDLVVKSTREVKEGRYLDATFGIDELSNREMNQEKQEKSYKVKPKGWSNTYSQSVVSLLEGDVLYPRFPSLYVAAQGRVPASNVITYGYRCYGFNNFNFRAPSAPVIFFRRRRKSRVINVSKVIESCNEWFSVVLSLLSVPSFSVYLFSSFLLYLFFDIPYVNFPEHATQHLNVTVKQASYLVSMIGVFNALSMIVCGLLADLGVMKDHLMQLYGGFIFMAGMCVLIAPFIGSYYVLMLLCAGFGFFISANYVLSSVLTVHLLCLYDFQTGYGLLCLVEGIGNLLGPALVGFVRDHQSSYHYIFIFGGLGTVISGLMVICIDIFLRCKQKYDKRKFNMKERMINDEGDVVPQFHEEGGV</sequence>
<dbReference type="STRING" id="451379.A0A158R4J8"/>
<feature type="transmembrane region" description="Helical" evidence="1">
    <location>
        <begin position="691"/>
        <end position="712"/>
    </location>
</feature>
<feature type="transmembrane region" description="Helical" evidence="1">
    <location>
        <begin position="632"/>
        <end position="650"/>
    </location>
</feature>
<dbReference type="Proteomes" id="UP000046393">
    <property type="component" value="Unplaced"/>
</dbReference>
<dbReference type="Gene3D" id="1.20.1250.20">
    <property type="entry name" value="MFS general substrate transporter like domains"/>
    <property type="match status" value="2"/>
</dbReference>
<proteinExistence type="predicted"/>
<keyword evidence="1" id="KW-0472">Membrane</keyword>
<feature type="transmembrane region" description="Helical" evidence="1">
    <location>
        <begin position="600"/>
        <end position="620"/>
    </location>
</feature>